<dbReference type="GO" id="GO:0016740">
    <property type="term" value="F:transferase activity"/>
    <property type="evidence" value="ECO:0007669"/>
    <property type="project" value="UniProtKB-KW"/>
</dbReference>
<dbReference type="AlphaFoldDB" id="A0A731REF0"/>
<comment type="caution">
    <text evidence="1">The sequence shown here is derived from an EMBL/GenBank/DDBJ whole genome shotgun (WGS) entry which is preliminary data.</text>
</comment>
<proteinExistence type="predicted"/>
<keyword evidence="1" id="KW-0808">Transferase</keyword>
<name>A0A731REF0_SALDE</name>
<organism evidence="1">
    <name type="scientific">Salmonella derby</name>
    <dbReference type="NCBI Taxonomy" id="28144"/>
    <lineage>
        <taxon>Bacteria</taxon>
        <taxon>Pseudomonadati</taxon>
        <taxon>Pseudomonadota</taxon>
        <taxon>Gammaproteobacteria</taxon>
        <taxon>Enterobacterales</taxon>
        <taxon>Enterobacteriaceae</taxon>
        <taxon>Salmonella</taxon>
    </lineage>
</organism>
<evidence type="ECO:0000313" key="1">
    <source>
        <dbReference type="EMBL" id="HAE4653568.1"/>
    </source>
</evidence>
<accession>A0A731REF0</accession>
<feature type="non-terminal residue" evidence="1">
    <location>
        <position position="1"/>
    </location>
</feature>
<sequence length="31" mass="3832">KANREMSGKNYSIGLYYYFCYLISKVFRLRF</sequence>
<gene>
    <name evidence="1" type="ORF">G4D33_004618</name>
</gene>
<reference evidence="1" key="2">
    <citation type="submission" date="2018-07" db="EMBL/GenBank/DDBJ databases">
        <authorList>
            <consortium name="NCBI Pathogen Detection Project"/>
        </authorList>
    </citation>
    <scope>NUCLEOTIDE SEQUENCE</scope>
    <source>
        <strain evidence="1">Salmonella enterica</strain>
    </source>
</reference>
<reference evidence="1" key="1">
    <citation type="journal article" date="2018" name="Genome Biol.">
        <title>SKESA: strategic k-mer extension for scrupulous assemblies.</title>
        <authorList>
            <person name="Souvorov A."/>
            <person name="Agarwala R."/>
            <person name="Lipman D.J."/>
        </authorList>
    </citation>
    <scope>NUCLEOTIDE SEQUENCE</scope>
    <source>
        <strain evidence="1">Salmonella enterica</strain>
    </source>
</reference>
<dbReference type="EMBL" id="DAASAA010000133">
    <property type="protein sequence ID" value="HAE4653568.1"/>
    <property type="molecule type" value="Genomic_DNA"/>
</dbReference>
<protein>
    <submittedName>
        <fullName evidence="1">Glycosyltransferase family 8 protein</fullName>
    </submittedName>
</protein>